<dbReference type="EMBL" id="MJIC01000014">
    <property type="protein sequence ID" value="OFI33880.1"/>
    <property type="molecule type" value="Genomic_DNA"/>
</dbReference>
<protein>
    <submittedName>
        <fullName evidence="1">Uncharacterized protein</fullName>
    </submittedName>
</protein>
<dbReference type="AlphaFoldDB" id="A0A1E8FD74"/>
<reference evidence="1 2" key="1">
    <citation type="submission" date="2016-09" db="EMBL/GenBank/DDBJ databases">
        <title>Alteromonas lipolytica, a new species isolated from sea water.</title>
        <authorList>
            <person name="Wu Y.-H."/>
            <person name="Cheng H."/>
            <person name="Xu X.-W."/>
        </authorList>
    </citation>
    <scope>NUCLEOTIDE SEQUENCE [LARGE SCALE GENOMIC DNA]</scope>
    <source>
        <strain evidence="1 2">JW12</strain>
    </source>
</reference>
<dbReference type="Proteomes" id="UP000176037">
    <property type="component" value="Unassembled WGS sequence"/>
</dbReference>
<sequence length="73" mass="8127">MSKTAQEIPAQGRDDGVVLAQTTPSYRKLQRNYPVSPKHADLTQKREYPVSKTVQEIPAQGWDDGEILAGMTK</sequence>
<gene>
    <name evidence="1" type="ORF">BFC17_20145</name>
</gene>
<evidence type="ECO:0000313" key="1">
    <source>
        <dbReference type="EMBL" id="OFI33880.1"/>
    </source>
</evidence>
<accession>A0A1E8FD74</accession>
<comment type="caution">
    <text evidence="1">The sequence shown here is derived from an EMBL/GenBank/DDBJ whole genome shotgun (WGS) entry which is preliminary data.</text>
</comment>
<evidence type="ECO:0000313" key="2">
    <source>
        <dbReference type="Proteomes" id="UP000176037"/>
    </source>
</evidence>
<name>A0A1E8FD74_9ALTE</name>
<keyword evidence="2" id="KW-1185">Reference proteome</keyword>
<proteinExistence type="predicted"/>
<organism evidence="1 2">
    <name type="scientific">Alteromonas lipolytica</name>
    <dbReference type="NCBI Taxonomy" id="1856405"/>
    <lineage>
        <taxon>Bacteria</taxon>
        <taxon>Pseudomonadati</taxon>
        <taxon>Pseudomonadota</taxon>
        <taxon>Gammaproteobacteria</taxon>
        <taxon>Alteromonadales</taxon>
        <taxon>Alteromonadaceae</taxon>
        <taxon>Alteromonas/Salinimonas group</taxon>
        <taxon>Alteromonas</taxon>
    </lineage>
</organism>